<proteinExistence type="predicted"/>
<name>A0A1H6M1V4_9GAMM</name>
<dbReference type="Gene3D" id="3.40.50.150">
    <property type="entry name" value="Vaccinia Virus protein VP39"/>
    <property type="match status" value="1"/>
</dbReference>
<dbReference type="GO" id="GO:0032259">
    <property type="term" value="P:methylation"/>
    <property type="evidence" value="ECO:0007669"/>
    <property type="project" value="UniProtKB-KW"/>
</dbReference>
<dbReference type="InterPro" id="IPR029063">
    <property type="entry name" value="SAM-dependent_MTases_sf"/>
</dbReference>
<evidence type="ECO:0000259" key="1">
    <source>
        <dbReference type="Pfam" id="PF05050"/>
    </source>
</evidence>
<keyword evidence="2" id="KW-0489">Methyltransferase</keyword>
<accession>A0A1H6M1V4</accession>
<dbReference type="NCBIfam" id="TIGR01444">
    <property type="entry name" value="fkbM_fam"/>
    <property type="match status" value="1"/>
</dbReference>
<dbReference type="RefSeq" id="WP_090717075.1">
    <property type="nucleotide sequence ID" value="NZ_CDSC02000360.1"/>
</dbReference>
<dbReference type="PANTHER" id="PTHR36973:SF4">
    <property type="entry name" value="NODULATION PROTEIN"/>
    <property type="match status" value="1"/>
</dbReference>
<gene>
    <name evidence="2" type="ORF">BAZSYMA_ACONTIG00778_0</name>
</gene>
<sequence>MDLKTQIKKYFWKIGLDVSRFKSCPTGRRKALLKSYDIGLVLDIGANSGQFSKEIRNDIGYTGDIISFEPLSLEFKSLERKANKDKKWRAINCAIGNIEERSEINISRSSGSSSILNMLDAHKKSAPGTDYVGKEIINIKTLDGVMDDLSINEPNIYLKVDTQGYESRVIQGAELSLERIDTIQLEMALIPLYQDEMLFNDMCNLLYSKGYILVSIEPVFTDEASGQLLQVDGIFHRF</sequence>
<keyword evidence="2" id="KW-0808">Transferase</keyword>
<dbReference type="OrthoDB" id="4104638at2"/>
<dbReference type="EMBL" id="CDSC02000360">
    <property type="protein sequence ID" value="SEH95122.1"/>
    <property type="molecule type" value="Genomic_DNA"/>
</dbReference>
<evidence type="ECO:0000313" key="2">
    <source>
        <dbReference type="EMBL" id="SEH95122.1"/>
    </source>
</evidence>
<reference evidence="3" key="1">
    <citation type="submission" date="2016-06" db="EMBL/GenBank/DDBJ databases">
        <authorList>
            <person name="Petersen J."/>
            <person name="Sayavedra L."/>
        </authorList>
    </citation>
    <scope>NUCLEOTIDE SEQUENCE [LARGE SCALE GENOMIC DNA]</scope>
    <source>
        <strain evidence="3">BazSymA</strain>
    </source>
</reference>
<dbReference type="InterPro" id="IPR006342">
    <property type="entry name" value="FkbM_mtfrase"/>
</dbReference>
<organism evidence="2 3">
    <name type="scientific">Bathymodiolus azoricus thioautotrophic gill symbiont</name>
    <dbReference type="NCBI Taxonomy" id="235205"/>
    <lineage>
        <taxon>Bacteria</taxon>
        <taxon>Pseudomonadati</taxon>
        <taxon>Pseudomonadota</taxon>
        <taxon>Gammaproteobacteria</taxon>
        <taxon>sulfur-oxidizing symbionts</taxon>
    </lineage>
</organism>
<dbReference type="AlphaFoldDB" id="A0A1H6M1V4"/>
<dbReference type="GO" id="GO:0008171">
    <property type="term" value="F:O-methyltransferase activity"/>
    <property type="evidence" value="ECO:0007669"/>
    <property type="project" value="TreeGrafter"/>
</dbReference>
<protein>
    <submittedName>
        <fullName evidence="2">Protein containing Methyltransferase FkbMdomain</fullName>
    </submittedName>
</protein>
<dbReference type="Pfam" id="PF05050">
    <property type="entry name" value="Methyltransf_21"/>
    <property type="match status" value="1"/>
</dbReference>
<feature type="domain" description="Methyltransferase FkbM" evidence="1">
    <location>
        <begin position="43"/>
        <end position="212"/>
    </location>
</feature>
<dbReference type="PANTHER" id="PTHR36973">
    <property type="entry name" value="SLL1456 PROTEIN-RELATED"/>
    <property type="match status" value="1"/>
</dbReference>
<evidence type="ECO:0000313" key="3">
    <source>
        <dbReference type="Proteomes" id="UP000198988"/>
    </source>
</evidence>
<dbReference type="InterPro" id="IPR053188">
    <property type="entry name" value="FkbM_Methyltransferase"/>
</dbReference>
<dbReference type="Proteomes" id="UP000198988">
    <property type="component" value="Unassembled WGS sequence"/>
</dbReference>
<dbReference type="SUPFAM" id="SSF53335">
    <property type="entry name" value="S-adenosyl-L-methionine-dependent methyltransferases"/>
    <property type="match status" value="1"/>
</dbReference>